<dbReference type="EMBL" id="HBJA01145559">
    <property type="protein sequence ID" value="CAE0838634.1"/>
    <property type="molecule type" value="Transcribed_RNA"/>
</dbReference>
<evidence type="ECO:0000313" key="3">
    <source>
        <dbReference type="EMBL" id="CAE0838634.1"/>
    </source>
</evidence>
<keyword evidence="1" id="KW-0175">Coiled coil</keyword>
<feature type="coiled-coil region" evidence="1">
    <location>
        <begin position="827"/>
        <end position="854"/>
    </location>
</feature>
<feature type="compositionally biased region" description="Polar residues" evidence="2">
    <location>
        <begin position="8"/>
        <end position="26"/>
    </location>
</feature>
<protein>
    <submittedName>
        <fullName evidence="3">Uncharacterized protein</fullName>
    </submittedName>
</protein>
<evidence type="ECO:0000256" key="2">
    <source>
        <dbReference type="SAM" id="MobiDB-lite"/>
    </source>
</evidence>
<proteinExistence type="predicted"/>
<dbReference type="PROSITE" id="PS50096">
    <property type="entry name" value="IQ"/>
    <property type="match status" value="1"/>
</dbReference>
<organism evidence="3">
    <name type="scientific">Eutreptiella gymnastica</name>
    <dbReference type="NCBI Taxonomy" id="73025"/>
    <lineage>
        <taxon>Eukaryota</taxon>
        <taxon>Discoba</taxon>
        <taxon>Euglenozoa</taxon>
        <taxon>Euglenida</taxon>
        <taxon>Spirocuta</taxon>
        <taxon>Euglenophyceae</taxon>
        <taxon>Eutreptiales</taxon>
        <taxon>Eutreptiaceae</taxon>
        <taxon>Eutreptiella</taxon>
    </lineage>
</organism>
<gene>
    <name evidence="3" type="ORF">EGYM00163_LOCUS50006</name>
</gene>
<feature type="region of interest" description="Disordered" evidence="2">
    <location>
        <begin position="1"/>
        <end position="30"/>
    </location>
</feature>
<accession>A0A7S4LMI7</accession>
<reference evidence="3" key="1">
    <citation type="submission" date="2021-01" db="EMBL/GenBank/DDBJ databases">
        <authorList>
            <person name="Corre E."/>
            <person name="Pelletier E."/>
            <person name="Niang G."/>
            <person name="Scheremetjew M."/>
            <person name="Finn R."/>
            <person name="Kale V."/>
            <person name="Holt S."/>
            <person name="Cochrane G."/>
            <person name="Meng A."/>
            <person name="Brown T."/>
            <person name="Cohen L."/>
        </authorList>
    </citation>
    <scope>NUCLEOTIDE SEQUENCE</scope>
    <source>
        <strain evidence="3">CCMP1594</strain>
    </source>
</reference>
<name>A0A7S4LMI7_9EUGL</name>
<feature type="region of interest" description="Disordered" evidence="2">
    <location>
        <begin position="45"/>
        <end position="73"/>
    </location>
</feature>
<feature type="region of interest" description="Disordered" evidence="2">
    <location>
        <begin position="1280"/>
        <end position="1299"/>
    </location>
</feature>
<sequence length="1299" mass="145701">MTGAMAHQSGSVEGQSVRGSPSSNPVGANDASALVPQLLFPPCNPSHQSHALTPVRSGRSGHLSPQTSNALVSHRPPLCSSRSVASVQHLLTPLALEAALEGADLNSVCYTAMGSTRESMSLRAVCDSEEAHRGHVLRSQDGERGRMVRAFMAMKERAQFLAEEWELELQRQHSSRSTISHMSIMGNPRARRQSSARIVMGQQEKFLREEEERAAKRTEEWIAGHPGKEAAFRQNIEANESKQAQRLCAFFEERIAPYVNQWAQVSAALCEEESAARSELQRSESPLCATVMAQQAAELSVVGLIEGECICRGDITAEEEGAIIATRDRFGKGLRALYKVFGSRLQECENTEGTQREQNAALWTQEFTECHDRCSLVLSEHNAFAELCRAHCTEAGVLALVHEECVARQTLVTSEDDASVRSYGDFALQLLQLTEDGARCHVVAAAFGGLVFQHEQHLRTVLAHSQCRGLFSHFVDFEMGTRSALDRLEADNWSALAESQRRELCLVSQQQEHQQQRVHLNSEEAAAREHLTIEEDFAWVQRGPLAWVQDVQEPCARAALAHGWACVQQQLGLSAQECLGRLGIAQAGLFEPQFRFVQQQLQLINSALQPPVKILDGEIAARQILAQAFMEGKERVRRRLQVAGVTCVQRHVRMALAQQHRARKALARVQLLELQREEMLCRKSLCEQCDGGHETLRASETDSMAAAQHLMTAREAEFKNGIASLQDAECDDRQQLVHMGAQAWMDLVEAEYSSRARVTQMLRDVALANAAIAVQRVWRGQFATRQVKQMKHARQLQFQREEAEQLQLWATLRLQALARMWAAQAAVRLLRQQAQEERLALEAMEREREEREWRARMEQEGIQRLNDEEDNGRVIAQNLEFEEMQRLMAEYKSQGDVATVQSTECRERKALLALETREWGVLQHVLHMSRQKIWNTANELKEHQQHIRVFECAEREGRRAILTAQSAEQRTLAADFLAFFVTSLNQQEEVHRQFLMGEEQLGWDIVRNNAEQEYQQAVSCMFSRHRKTIEDTERVWRHQLMNAQQAEIEHIRVNQEVVHAQIRVTFMEARAGGKLASRNLLPFPAKAAFGKPLNMDPLAPKQHLLSHSVARRMSTEAWGSPVSAHSAHSGAGKTLGAADALPDLFASVLLKKEHNARAQLVHTEEQMRESLFWSIQQSHRPPADFQPRGLSAPGFSRQLAASVGDVPHIIRPSSHDPPRKENLAQSLTLRHQRFSNEDLLLVPRSFGGPAASKASKLRPIGKGFDRAAPAAPVPMRSSLDLPSDVNIGPGWAQPSPGWL</sequence>
<evidence type="ECO:0000256" key="1">
    <source>
        <dbReference type="SAM" id="Coils"/>
    </source>
</evidence>